<reference evidence="2" key="1">
    <citation type="submission" date="2025-08" db="UniProtKB">
        <authorList>
            <consortium name="Ensembl"/>
        </authorList>
    </citation>
    <scope>IDENTIFICATION</scope>
</reference>
<dbReference type="Proteomes" id="UP000694548">
    <property type="component" value="Unassembled WGS sequence"/>
</dbReference>
<name>A0A8C6M1R6_NOTFU</name>
<evidence type="ECO:0000313" key="2">
    <source>
        <dbReference type="Ensembl" id="ENSNFUP00015026343.1"/>
    </source>
</evidence>
<evidence type="ECO:0000313" key="3">
    <source>
        <dbReference type="Proteomes" id="UP000694548"/>
    </source>
</evidence>
<proteinExistence type="predicted"/>
<organism evidence="2 3">
    <name type="scientific">Nothobranchius furzeri</name>
    <name type="common">Turquoise killifish</name>
    <dbReference type="NCBI Taxonomy" id="105023"/>
    <lineage>
        <taxon>Eukaryota</taxon>
        <taxon>Metazoa</taxon>
        <taxon>Chordata</taxon>
        <taxon>Craniata</taxon>
        <taxon>Vertebrata</taxon>
        <taxon>Euteleostomi</taxon>
        <taxon>Actinopterygii</taxon>
        <taxon>Neopterygii</taxon>
        <taxon>Teleostei</taxon>
        <taxon>Neoteleostei</taxon>
        <taxon>Acanthomorphata</taxon>
        <taxon>Ovalentaria</taxon>
        <taxon>Atherinomorphae</taxon>
        <taxon>Cyprinodontiformes</taxon>
        <taxon>Nothobranchiidae</taxon>
        <taxon>Nothobranchius</taxon>
    </lineage>
</organism>
<dbReference type="Ensembl" id="ENSNFUT00015027530.1">
    <property type="protein sequence ID" value="ENSNFUP00015026343.1"/>
    <property type="gene ID" value="ENSNFUG00015012780.1"/>
</dbReference>
<dbReference type="Pfam" id="PF11722">
    <property type="entry name" value="zf-TRM13_CCCH"/>
    <property type="match status" value="1"/>
</dbReference>
<sequence length="159" mass="17983">MAATLTSSSGRVRLASCSQELLQQLAQFNMAEPTRCVFFLQKKKRFCKMIVAKGRRFCGEHATMVSVEFLIFVRQIPLPPLRSAPLRSAPTRTPEQNRSRCSQSEQFHYCGRAPAVRRPLFRRPAKIESILFSPDAGVVPFIDSLPKNDQPPRDHARLG</sequence>
<evidence type="ECO:0000259" key="1">
    <source>
        <dbReference type="Pfam" id="PF11722"/>
    </source>
</evidence>
<keyword evidence="3" id="KW-1185">Reference proteome</keyword>
<feature type="domain" description="Zinc finger CCCH-type TRM13" evidence="1">
    <location>
        <begin position="35"/>
        <end position="62"/>
    </location>
</feature>
<dbReference type="InterPro" id="IPR021721">
    <property type="entry name" value="Znf_CCCH-type_TRM13"/>
</dbReference>
<reference evidence="2" key="2">
    <citation type="submission" date="2025-09" db="UniProtKB">
        <authorList>
            <consortium name="Ensembl"/>
        </authorList>
    </citation>
    <scope>IDENTIFICATION</scope>
</reference>
<dbReference type="GO" id="GO:0008168">
    <property type="term" value="F:methyltransferase activity"/>
    <property type="evidence" value="ECO:0007669"/>
    <property type="project" value="InterPro"/>
</dbReference>
<protein>
    <recommendedName>
        <fullName evidence="1">Zinc finger CCCH-type TRM13 domain-containing protein</fullName>
    </recommendedName>
</protein>
<accession>A0A8C6M1R6</accession>
<dbReference type="AlphaFoldDB" id="A0A8C6M1R6"/>